<name>A0A0G3BFT6_9BURK</name>
<gene>
    <name evidence="3" type="ORF">AAW51_1526</name>
</gene>
<evidence type="ECO:0000259" key="2">
    <source>
        <dbReference type="Pfam" id="PF14344"/>
    </source>
</evidence>
<evidence type="ECO:0000256" key="1">
    <source>
        <dbReference type="SAM" id="SignalP"/>
    </source>
</evidence>
<dbReference type="OrthoDB" id="8969492at2"/>
<dbReference type="AlphaFoldDB" id="A0A0G3BFT6"/>
<evidence type="ECO:0000313" key="3">
    <source>
        <dbReference type="EMBL" id="AKJ28217.1"/>
    </source>
</evidence>
<dbReference type="Proteomes" id="UP000035352">
    <property type="component" value="Chromosome"/>
</dbReference>
<keyword evidence="1" id="KW-0732">Signal</keyword>
<feature type="signal peptide" evidence="1">
    <location>
        <begin position="1"/>
        <end position="19"/>
    </location>
</feature>
<organism evidence="3 4">
    <name type="scientific">Caldimonas brevitalea</name>
    <dbReference type="NCBI Taxonomy" id="413882"/>
    <lineage>
        <taxon>Bacteria</taxon>
        <taxon>Pseudomonadati</taxon>
        <taxon>Pseudomonadota</taxon>
        <taxon>Betaproteobacteria</taxon>
        <taxon>Burkholderiales</taxon>
        <taxon>Sphaerotilaceae</taxon>
        <taxon>Caldimonas</taxon>
    </lineage>
</organism>
<sequence>MKKMSKLVLALTAPMFLLAACGGGGNSSDDGIDDRVGASEPKIRFVHAANLGPKVTLFRDGKAVPEATDVDYKFATSYLKVDTGDTDLAIKTESGQQGGETIRVDADRGHKYTFVALPNASLPPVDFAVIDDPYDKPLLSDRARVRVLNAAANAGEIDVYLTRGTNTDVTTATPRFPAIGFKRANPASGDDSIELDDGTYQLQITAAGTKTVIFNQTVDLDDNVDWLLTVVPSGGLGSVVPGSVKVLLVKSDDSNNTTTEITSK</sequence>
<dbReference type="Pfam" id="PF14344">
    <property type="entry name" value="DUF4397"/>
    <property type="match status" value="1"/>
</dbReference>
<feature type="domain" description="DUF4397" evidence="2">
    <location>
        <begin position="42"/>
        <end position="160"/>
    </location>
</feature>
<accession>A0A0G3BFT6</accession>
<protein>
    <recommendedName>
        <fullName evidence="2">DUF4397 domain-containing protein</fullName>
    </recommendedName>
</protein>
<dbReference type="KEGG" id="pbh:AAW51_1526"/>
<reference evidence="3 4" key="1">
    <citation type="submission" date="2015-05" db="EMBL/GenBank/DDBJ databases">
        <authorList>
            <person name="Tang B."/>
            <person name="Yu Y."/>
        </authorList>
    </citation>
    <scope>NUCLEOTIDE SEQUENCE [LARGE SCALE GENOMIC DNA]</scope>
    <source>
        <strain evidence="3 4">DSM 7029</strain>
    </source>
</reference>
<dbReference type="InterPro" id="IPR025510">
    <property type="entry name" value="DUF4397"/>
</dbReference>
<proteinExistence type="predicted"/>
<keyword evidence="4" id="KW-1185">Reference proteome</keyword>
<evidence type="ECO:0000313" key="4">
    <source>
        <dbReference type="Proteomes" id="UP000035352"/>
    </source>
</evidence>
<dbReference type="STRING" id="413882.AAW51_1526"/>
<dbReference type="PROSITE" id="PS51257">
    <property type="entry name" value="PROKAR_LIPOPROTEIN"/>
    <property type="match status" value="1"/>
</dbReference>
<feature type="chain" id="PRO_5002551630" description="DUF4397 domain-containing protein" evidence="1">
    <location>
        <begin position="20"/>
        <end position="264"/>
    </location>
</feature>
<dbReference type="EMBL" id="CP011371">
    <property type="protein sequence ID" value="AKJ28217.1"/>
    <property type="molecule type" value="Genomic_DNA"/>
</dbReference>